<feature type="transmembrane region" description="Helical" evidence="1">
    <location>
        <begin position="63"/>
        <end position="81"/>
    </location>
</feature>
<evidence type="ECO:0000313" key="2">
    <source>
        <dbReference type="EMBL" id="CAE6757470.1"/>
    </source>
</evidence>
<evidence type="ECO:0000256" key="1">
    <source>
        <dbReference type="SAM" id="Phobius"/>
    </source>
</evidence>
<proteinExistence type="predicted"/>
<protein>
    <recommendedName>
        <fullName evidence="4">ATP synthase F0, subunit I</fullName>
    </recommendedName>
</protein>
<reference evidence="2 3" key="1">
    <citation type="submission" date="2021-02" db="EMBL/GenBank/DDBJ databases">
        <authorList>
            <person name="Han P."/>
        </authorList>
    </citation>
    <scope>NUCLEOTIDE SEQUENCE [LARGE SCALE GENOMIC DNA]</scope>
    <source>
        <strain evidence="2">Candidatus Nitrospira sp. ZN2</strain>
    </source>
</reference>
<dbReference type="RefSeq" id="WP_213042632.1">
    <property type="nucleotide sequence ID" value="NZ_CAJNBJ010000016.1"/>
</dbReference>
<gene>
    <name evidence="2" type="ORF">NSPZN2_30476</name>
</gene>
<dbReference type="InterPro" id="IPR032820">
    <property type="entry name" value="ATPase_put"/>
</dbReference>
<evidence type="ECO:0008006" key="4">
    <source>
        <dbReference type="Google" id="ProtNLM"/>
    </source>
</evidence>
<sequence length="89" mass="9232">MGALSPTVLKSAARERVMPPSQDPLYAGLGQAVRIGTELLAALIVGGGLGWVVDTYLLDSNPWGLVIGLGLGAAAGVRNAYRAAQRWQS</sequence>
<keyword evidence="1" id="KW-0472">Membrane</keyword>
<feature type="transmembrane region" description="Helical" evidence="1">
    <location>
        <begin position="39"/>
        <end position="57"/>
    </location>
</feature>
<dbReference type="Proteomes" id="UP000675880">
    <property type="component" value="Unassembled WGS sequence"/>
</dbReference>
<accession>A0ABN7LNG4</accession>
<organism evidence="2 3">
    <name type="scientific">Nitrospira defluvii</name>
    <dbReference type="NCBI Taxonomy" id="330214"/>
    <lineage>
        <taxon>Bacteria</taxon>
        <taxon>Pseudomonadati</taxon>
        <taxon>Nitrospirota</taxon>
        <taxon>Nitrospiria</taxon>
        <taxon>Nitrospirales</taxon>
        <taxon>Nitrospiraceae</taxon>
        <taxon>Nitrospira</taxon>
    </lineage>
</organism>
<dbReference type="Pfam" id="PF09527">
    <property type="entry name" value="ATPase_gene1"/>
    <property type="match status" value="1"/>
</dbReference>
<keyword evidence="3" id="KW-1185">Reference proteome</keyword>
<comment type="caution">
    <text evidence="2">The sequence shown here is derived from an EMBL/GenBank/DDBJ whole genome shotgun (WGS) entry which is preliminary data.</text>
</comment>
<keyword evidence="1" id="KW-0812">Transmembrane</keyword>
<keyword evidence="1" id="KW-1133">Transmembrane helix</keyword>
<name>A0ABN7LNG4_9BACT</name>
<evidence type="ECO:0000313" key="3">
    <source>
        <dbReference type="Proteomes" id="UP000675880"/>
    </source>
</evidence>
<dbReference type="EMBL" id="CAJNBJ010000016">
    <property type="protein sequence ID" value="CAE6757470.1"/>
    <property type="molecule type" value="Genomic_DNA"/>
</dbReference>